<feature type="compositionally biased region" description="Basic residues" evidence="2">
    <location>
        <begin position="282"/>
        <end position="294"/>
    </location>
</feature>
<accession>A0A5J9WG61</accession>
<feature type="compositionally biased region" description="Basic and acidic residues" evidence="2">
    <location>
        <begin position="214"/>
        <end position="225"/>
    </location>
</feature>
<dbReference type="Gramene" id="TVU46936">
    <property type="protein sequence ID" value="TVU46936"/>
    <property type="gene ID" value="EJB05_06510"/>
</dbReference>
<feature type="compositionally biased region" description="Polar residues" evidence="2">
    <location>
        <begin position="317"/>
        <end position="326"/>
    </location>
</feature>
<feature type="coiled-coil region" evidence="1">
    <location>
        <begin position="444"/>
        <end position="526"/>
    </location>
</feature>
<feature type="region of interest" description="Disordered" evidence="2">
    <location>
        <begin position="589"/>
        <end position="615"/>
    </location>
</feature>
<dbReference type="EMBL" id="RWGY01000004">
    <property type="protein sequence ID" value="TVU46936.1"/>
    <property type="molecule type" value="Genomic_DNA"/>
</dbReference>
<reference evidence="3 4" key="1">
    <citation type="journal article" date="2019" name="Sci. Rep.">
        <title>A high-quality genome of Eragrostis curvula grass provides insights into Poaceae evolution and supports new strategies to enhance forage quality.</title>
        <authorList>
            <person name="Carballo J."/>
            <person name="Santos B.A.C.M."/>
            <person name="Zappacosta D."/>
            <person name="Garbus I."/>
            <person name="Selva J.P."/>
            <person name="Gallo C.A."/>
            <person name="Diaz A."/>
            <person name="Albertini E."/>
            <person name="Caccamo M."/>
            <person name="Echenique V."/>
        </authorList>
    </citation>
    <scope>NUCLEOTIDE SEQUENCE [LARGE SCALE GENOMIC DNA]</scope>
    <source>
        <strain evidence="4">cv. Victoria</strain>
        <tissue evidence="3">Leaf</tissue>
    </source>
</reference>
<feature type="compositionally biased region" description="Pro residues" evidence="2">
    <location>
        <begin position="265"/>
        <end position="274"/>
    </location>
</feature>
<name>A0A5J9WG61_9POAL</name>
<keyword evidence="1" id="KW-0175">Coiled coil</keyword>
<feature type="compositionally biased region" description="Acidic residues" evidence="2">
    <location>
        <begin position="592"/>
        <end position="611"/>
    </location>
</feature>
<dbReference type="Proteomes" id="UP000324897">
    <property type="component" value="Chromosome 5"/>
</dbReference>
<evidence type="ECO:0000313" key="3">
    <source>
        <dbReference type="EMBL" id="TVU46936.1"/>
    </source>
</evidence>
<evidence type="ECO:0000313" key="4">
    <source>
        <dbReference type="Proteomes" id="UP000324897"/>
    </source>
</evidence>
<evidence type="ECO:0000256" key="2">
    <source>
        <dbReference type="SAM" id="MobiDB-lite"/>
    </source>
</evidence>
<feature type="region of interest" description="Disordered" evidence="2">
    <location>
        <begin position="254"/>
        <end position="339"/>
    </location>
</feature>
<protein>
    <submittedName>
        <fullName evidence="3">Uncharacterized protein</fullName>
    </submittedName>
</protein>
<organism evidence="3 4">
    <name type="scientific">Eragrostis curvula</name>
    <name type="common">weeping love grass</name>
    <dbReference type="NCBI Taxonomy" id="38414"/>
    <lineage>
        <taxon>Eukaryota</taxon>
        <taxon>Viridiplantae</taxon>
        <taxon>Streptophyta</taxon>
        <taxon>Embryophyta</taxon>
        <taxon>Tracheophyta</taxon>
        <taxon>Spermatophyta</taxon>
        <taxon>Magnoliopsida</taxon>
        <taxon>Liliopsida</taxon>
        <taxon>Poales</taxon>
        <taxon>Poaceae</taxon>
        <taxon>PACMAD clade</taxon>
        <taxon>Chloridoideae</taxon>
        <taxon>Eragrostideae</taxon>
        <taxon>Eragrostidinae</taxon>
        <taxon>Eragrostis</taxon>
    </lineage>
</organism>
<proteinExistence type="predicted"/>
<feature type="non-terminal residue" evidence="3">
    <location>
        <position position="1"/>
    </location>
</feature>
<dbReference type="AlphaFoldDB" id="A0A5J9WG61"/>
<feature type="region of interest" description="Disordered" evidence="2">
    <location>
        <begin position="177"/>
        <end position="225"/>
    </location>
</feature>
<comment type="caution">
    <text evidence="3">The sequence shown here is derived from an EMBL/GenBank/DDBJ whole genome shotgun (WGS) entry which is preliminary data.</text>
</comment>
<sequence length="638" mass="70033">MAQHQHEQQLVLLGWISEFVITKENKGAMRSWSGYHWKYFIMDDSSKHDIKGKGLLPFHQAWNKSVPVMDERLKNMTAKVTELVTRGLRGEHIVEEYVRRGFFPLHHREPLAMFGDGPRNPRWLPPGGKNPFFSLQYHLLYFATIIILNAFTVENVPKEEVERCLWAILESTKQEKPEGFPLPYSAANPAEKDMFGPDPSEGGADNTMVLESSSSEKEPQETPKKSFAEAFADTGLGVDLQSLEEKVNDLRSTLASSVAPKTQAPKPPSPPKPAAPVSSSKPKPRAPPRTRSSKAKLSEEPPKIQLQPARKRKLKSPATSSGTRSTELPAVRDNPNPGDQVPLSIVFGTLFAGFSKISQLRNSQGKKATAAKRPCLRAPGGAGSTSAQTQALQATGGTSSSGPSVFGKIVQEVQAAEAWHLKTSIKLTCFSRRTRRYSKGFLSLSEKDTKINQLEADLASAKQALAKSQAAHALEVGNLRGTNSSLTSSVEDLKNKFKLLDEKLALKEQDLQNLQQEANKEEAVEEGYARCIAGSAYTLALLKHHLPHVNLDFVKTGFVCDSTQRDLLMDEVHAEADSFVTALQLIPSTTPAEEEAPAEDEAAAAEDDDIGDGQKYIQVHRGTASTKTRNPIIRFNVS</sequence>
<feature type="compositionally biased region" description="Polar residues" evidence="2">
    <location>
        <begin position="384"/>
        <end position="403"/>
    </location>
</feature>
<gene>
    <name evidence="3" type="ORF">EJB05_06510</name>
</gene>
<keyword evidence="4" id="KW-1185">Reference proteome</keyword>
<evidence type="ECO:0000256" key="1">
    <source>
        <dbReference type="SAM" id="Coils"/>
    </source>
</evidence>
<feature type="region of interest" description="Disordered" evidence="2">
    <location>
        <begin position="368"/>
        <end position="403"/>
    </location>
</feature>